<evidence type="ECO:0000256" key="8">
    <source>
        <dbReference type="ARBA" id="ARBA00022989"/>
    </source>
</evidence>
<dbReference type="NCBIfam" id="TIGR01528">
    <property type="entry name" value="NMN_trans_PnuC"/>
    <property type="match status" value="1"/>
</dbReference>
<accession>A0ABT8LCY2</accession>
<dbReference type="EMBL" id="JAUJEB010000005">
    <property type="protein sequence ID" value="MDN5214832.1"/>
    <property type="molecule type" value="Genomic_DNA"/>
</dbReference>
<keyword evidence="6" id="KW-1003">Cell membrane</keyword>
<comment type="caution">
    <text evidence="11">The sequence shown here is derived from an EMBL/GenBank/DDBJ whole genome shotgun (WGS) entry which is preliminary data.</text>
</comment>
<comment type="similarity">
    <text evidence="3">Belongs to the nicotinamide ribonucleoside (NR) uptake permease (TC 4.B.1) family.</text>
</comment>
<feature type="transmembrane region" description="Helical" evidence="10">
    <location>
        <begin position="161"/>
        <end position="177"/>
    </location>
</feature>
<keyword evidence="7 10" id="KW-0812">Transmembrane</keyword>
<dbReference type="RefSeq" id="WP_346760170.1">
    <property type="nucleotide sequence ID" value="NZ_JAUJEB010000005.1"/>
</dbReference>
<evidence type="ECO:0000256" key="2">
    <source>
        <dbReference type="ARBA" id="ARBA00004651"/>
    </source>
</evidence>
<dbReference type="InterPro" id="IPR006419">
    <property type="entry name" value="NMN_transpt_PnuC"/>
</dbReference>
<feature type="transmembrane region" description="Helical" evidence="10">
    <location>
        <begin position="41"/>
        <end position="58"/>
    </location>
</feature>
<evidence type="ECO:0000313" key="12">
    <source>
        <dbReference type="Proteomes" id="UP001172083"/>
    </source>
</evidence>
<evidence type="ECO:0000256" key="4">
    <source>
        <dbReference type="ARBA" id="ARBA00017522"/>
    </source>
</evidence>
<sequence>MSEIIRQIIDTASSLDVWGILGLLFGLLAVWFLIIENIWTWPSGIAYVLVSLVVFWEARLFGDFLLHILYFILNSYGWYYWLYGKNKQQEVLPVTKSSSKEMALTVLLTAIGVYVFGYFLQNLPDYIEGLPAAALPYWDSATSVLSITGMWLTAKKRIDSWYYWLVVDILATGIYFYKEIYFYAVLYMVYIVMAVLGYLAWKKSLSTQQQVPL</sequence>
<evidence type="ECO:0000313" key="11">
    <source>
        <dbReference type="EMBL" id="MDN5214832.1"/>
    </source>
</evidence>
<evidence type="ECO:0000256" key="5">
    <source>
        <dbReference type="ARBA" id="ARBA00022448"/>
    </source>
</evidence>
<reference evidence="11" key="1">
    <citation type="submission" date="2023-06" db="EMBL/GenBank/DDBJ databases">
        <title>Genomic of Agaribacillus aureum.</title>
        <authorList>
            <person name="Wang G."/>
        </authorList>
    </citation>
    <scope>NUCLEOTIDE SEQUENCE</scope>
    <source>
        <strain evidence="11">BMA12</strain>
    </source>
</reference>
<keyword evidence="8 10" id="KW-1133">Transmembrane helix</keyword>
<evidence type="ECO:0000256" key="6">
    <source>
        <dbReference type="ARBA" id="ARBA00022475"/>
    </source>
</evidence>
<evidence type="ECO:0000256" key="1">
    <source>
        <dbReference type="ARBA" id="ARBA00002672"/>
    </source>
</evidence>
<feature type="transmembrane region" description="Helical" evidence="10">
    <location>
        <begin position="183"/>
        <end position="201"/>
    </location>
</feature>
<gene>
    <name evidence="11" type="primary">pnuC</name>
    <name evidence="11" type="ORF">QQ020_22320</name>
</gene>
<dbReference type="PANTHER" id="PTHR36122">
    <property type="entry name" value="NICOTINAMIDE RIBOSIDE TRANSPORTER PNUC"/>
    <property type="match status" value="1"/>
</dbReference>
<feature type="transmembrane region" description="Helical" evidence="10">
    <location>
        <begin position="17"/>
        <end position="34"/>
    </location>
</feature>
<evidence type="ECO:0000256" key="10">
    <source>
        <dbReference type="SAM" id="Phobius"/>
    </source>
</evidence>
<name>A0ABT8LCY2_9BACT</name>
<evidence type="ECO:0000256" key="9">
    <source>
        <dbReference type="ARBA" id="ARBA00023136"/>
    </source>
</evidence>
<keyword evidence="5" id="KW-0813">Transport</keyword>
<evidence type="ECO:0000256" key="7">
    <source>
        <dbReference type="ARBA" id="ARBA00022692"/>
    </source>
</evidence>
<feature type="transmembrane region" description="Helical" evidence="10">
    <location>
        <begin position="102"/>
        <end position="120"/>
    </location>
</feature>
<evidence type="ECO:0000256" key="3">
    <source>
        <dbReference type="ARBA" id="ARBA00006669"/>
    </source>
</evidence>
<feature type="transmembrane region" description="Helical" evidence="10">
    <location>
        <begin position="64"/>
        <end position="82"/>
    </location>
</feature>
<dbReference type="Pfam" id="PF04973">
    <property type="entry name" value="NMN_transporter"/>
    <property type="match status" value="1"/>
</dbReference>
<proteinExistence type="inferred from homology"/>
<keyword evidence="12" id="KW-1185">Reference proteome</keyword>
<dbReference type="Proteomes" id="UP001172083">
    <property type="component" value="Unassembled WGS sequence"/>
</dbReference>
<comment type="subcellular location">
    <subcellularLocation>
        <location evidence="2">Cell membrane</location>
        <topology evidence="2">Multi-pass membrane protein</topology>
    </subcellularLocation>
</comment>
<comment type="function">
    <text evidence="1">Required for nicotinamide riboside transport across the inner membrane.</text>
</comment>
<keyword evidence="9 10" id="KW-0472">Membrane</keyword>
<organism evidence="11 12">
    <name type="scientific">Agaribacillus aureus</name>
    <dbReference type="NCBI Taxonomy" id="3051825"/>
    <lineage>
        <taxon>Bacteria</taxon>
        <taxon>Pseudomonadati</taxon>
        <taxon>Bacteroidota</taxon>
        <taxon>Cytophagia</taxon>
        <taxon>Cytophagales</taxon>
        <taxon>Splendidivirgaceae</taxon>
        <taxon>Agaribacillus</taxon>
    </lineage>
</organism>
<protein>
    <recommendedName>
        <fullName evidence="4">Nicotinamide riboside transporter PnuC</fullName>
    </recommendedName>
</protein>
<dbReference type="PANTHER" id="PTHR36122:SF2">
    <property type="entry name" value="NICOTINAMIDE RIBOSIDE TRANSPORTER PNUC"/>
    <property type="match status" value="1"/>
</dbReference>